<dbReference type="CDD" id="cd01745">
    <property type="entry name" value="GATase1_2"/>
    <property type="match status" value="1"/>
</dbReference>
<dbReference type="AlphaFoldDB" id="A0A0R2AI33"/>
<dbReference type="PATRIC" id="fig|1423718.3.peg.1146"/>
<dbReference type="InterPro" id="IPR011697">
    <property type="entry name" value="Peptidase_C26"/>
</dbReference>
<dbReference type="EMBL" id="AYYP01000072">
    <property type="protein sequence ID" value="KRM62851.1"/>
    <property type="molecule type" value="Genomic_DNA"/>
</dbReference>
<evidence type="ECO:0000313" key="1">
    <source>
        <dbReference type="EMBL" id="KRM62851.1"/>
    </source>
</evidence>
<reference evidence="1 2" key="1">
    <citation type="journal article" date="2015" name="Genome Announc.">
        <title>Expanding the biotechnology potential of lactobacilli through comparative genomics of 213 strains and associated genera.</title>
        <authorList>
            <person name="Sun Z."/>
            <person name="Harris H.M."/>
            <person name="McCann A."/>
            <person name="Guo C."/>
            <person name="Argimon S."/>
            <person name="Zhang W."/>
            <person name="Yang X."/>
            <person name="Jeffery I.B."/>
            <person name="Cooney J.C."/>
            <person name="Kagawa T.F."/>
            <person name="Liu W."/>
            <person name="Song Y."/>
            <person name="Salvetti E."/>
            <person name="Wrobel A."/>
            <person name="Rasinkangas P."/>
            <person name="Parkhill J."/>
            <person name="Rea M.C."/>
            <person name="O'Sullivan O."/>
            <person name="Ritari J."/>
            <person name="Douillard F.P."/>
            <person name="Paul Ross R."/>
            <person name="Yang R."/>
            <person name="Briner A.E."/>
            <person name="Felis G.E."/>
            <person name="de Vos W.M."/>
            <person name="Barrangou R."/>
            <person name="Klaenhammer T.R."/>
            <person name="Caufield P.W."/>
            <person name="Cui Y."/>
            <person name="Zhang H."/>
            <person name="O'Toole P.W."/>
        </authorList>
    </citation>
    <scope>NUCLEOTIDE SEQUENCE [LARGE SCALE GENOMIC DNA]</scope>
    <source>
        <strain evidence="1 2">DSM 20509</strain>
    </source>
</reference>
<dbReference type="Proteomes" id="UP000051008">
    <property type="component" value="Unassembled WGS sequence"/>
</dbReference>
<keyword evidence="2" id="KW-1185">Reference proteome</keyword>
<name>A0A0R2AI33_9LACO</name>
<dbReference type="PANTHER" id="PTHR43235">
    <property type="entry name" value="GLUTAMINE AMIDOTRANSFERASE PB2B2.05-RELATED"/>
    <property type="match status" value="1"/>
</dbReference>
<sequence>MKPLIGIIGNSFDNPIVEHANLPINYTPKGYTNAVHAAGGLPIIIPLVNEDNITEIVARFDGLVFAGGQDVSPIFYGQEPHPKLGSLNYQRDLVEIALIKAALAKGLPILGICRGLQVINVALGGSLYQDLSEYPNWSVKHQQFGTAWAMPTHSIKVEPANPLHDIFGDTGLVNSLHHQAIKDLAPGLQALATSADGLVEAVTNKQQNLLAVQWHPEAQFEDFPEALAIFAWLIQASQAKD</sequence>
<accession>A0A0R2AI33</accession>
<dbReference type="InterPro" id="IPR044668">
    <property type="entry name" value="PuuD-like"/>
</dbReference>
<dbReference type="Gene3D" id="3.40.50.880">
    <property type="match status" value="1"/>
</dbReference>
<dbReference type="Pfam" id="PF07722">
    <property type="entry name" value="Peptidase_C26"/>
    <property type="match status" value="1"/>
</dbReference>
<dbReference type="OrthoDB" id="9813383at2"/>
<proteinExistence type="predicted"/>
<dbReference type="InterPro" id="IPR029062">
    <property type="entry name" value="Class_I_gatase-like"/>
</dbReference>
<evidence type="ECO:0000313" key="2">
    <source>
        <dbReference type="Proteomes" id="UP000051008"/>
    </source>
</evidence>
<dbReference type="SUPFAM" id="SSF52317">
    <property type="entry name" value="Class I glutamine amidotransferase-like"/>
    <property type="match status" value="1"/>
</dbReference>
<dbReference type="GO" id="GO:0005829">
    <property type="term" value="C:cytosol"/>
    <property type="evidence" value="ECO:0007669"/>
    <property type="project" value="TreeGrafter"/>
</dbReference>
<dbReference type="GO" id="GO:0006598">
    <property type="term" value="P:polyamine catabolic process"/>
    <property type="evidence" value="ECO:0007669"/>
    <property type="project" value="TreeGrafter"/>
</dbReference>
<organism evidence="1 2">
    <name type="scientific">Ligilactobacillus agilis DSM 20509</name>
    <dbReference type="NCBI Taxonomy" id="1423718"/>
    <lineage>
        <taxon>Bacteria</taxon>
        <taxon>Bacillati</taxon>
        <taxon>Bacillota</taxon>
        <taxon>Bacilli</taxon>
        <taxon>Lactobacillales</taxon>
        <taxon>Lactobacillaceae</taxon>
        <taxon>Ligilactobacillus</taxon>
    </lineage>
</organism>
<gene>
    <name evidence="1" type="ORF">FC14_GL001087</name>
</gene>
<comment type="caution">
    <text evidence="1">The sequence shown here is derived from an EMBL/GenBank/DDBJ whole genome shotgun (WGS) entry which is preliminary data.</text>
</comment>
<dbReference type="PROSITE" id="PS51273">
    <property type="entry name" value="GATASE_TYPE_1"/>
    <property type="match status" value="1"/>
</dbReference>
<dbReference type="RefSeq" id="WP_056977674.1">
    <property type="nucleotide sequence ID" value="NZ_AYYP01000072.1"/>
</dbReference>
<dbReference type="GO" id="GO:0033969">
    <property type="term" value="F:gamma-glutamyl-gamma-aminobutyrate hydrolase activity"/>
    <property type="evidence" value="ECO:0007669"/>
    <property type="project" value="TreeGrafter"/>
</dbReference>
<protein>
    <submittedName>
        <fullName evidence="1">Anthranilate synthase component II</fullName>
    </submittedName>
</protein>
<dbReference type="PANTHER" id="PTHR43235:SF1">
    <property type="entry name" value="GLUTAMINE AMIDOTRANSFERASE PB2B2.05-RELATED"/>
    <property type="match status" value="1"/>
</dbReference>
<dbReference type="FunFam" id="3.40.50.880:FF:000030">
    <property type="entry name" value="Gamma-glutamyl-gamma-aminobutyrate hydrolase PuuD"/>
    <property type="match status" value="1"/>
</dbReference>